<dbReference type="OrthoDB" id="5512294at2"/>
<keyword evidence="2" id="KW-1185">Reference proteome</keyword>
<gene>
    <name evidence="1" type="ORF">X474_13380</name>
</gene>
<dbReference type="RefSeq" id="WP_044349180.1">
    <property type="nucleotide sequence ID" value="NZ_AZAC01000015.1"/>
</dbReference>
<dbReference type="Proteomes" id="UP000032233">
    <property type="component" value="Unassembled WGS sequence"/>
</dbReference>
<organism evidence="1 2">
    <name type="scientific">Dethiosulfatarculus sandiegensis</name>
    <dbReference type="NCBI Taxonomy" id="1429043"/>
    <lineage>
        <taxon>Bacteria</taxon>
        <taxon>Pseudomonadati</taxon>
        <taxon>Thermodesulfobacteriota</taxon>
        <taxon>Desulfarculia</taxon>
        <taxon>Desulfarculales</taxon>
        <taxon>Desulfarculaceae</taxon>
        <taxon>Dethiosulfatarculus</taxon>
    </lineage>
</organism>
<name>A0A0D2JCJ6_9BACT</name>
<dbReference type="EMBL" id="AZAC01000015">
    <property type="protein sequence ID" value="KIX13471.1"/>
    <property type="molecule type" value="Genomic_DNA"/>
</dbReference>
<evidence type="ECO:0000313" key="1">
    <source>
        <dbReference type="EMBL" id="KIX13471.1"/>
    </source>
</evidence>
<dbReference type="STRING" id="1429043.X474_13380"/>
<proteinExistence type="predicted"/>
<accession>A0A0D2JCJ6</accession>
<evidence type="ECO:0000313" key="2">
    <source>
        <dbReference type="Proteomes" id="UP000032233"/>
    </source>
</evidence>
<evidence type="ECO:0008006" key="3">
    <source>
        <dbReference type="Google" id="ProtNLM"/>
    </source>
</evidence>
<dbReference type="AlphaFoldDB" id="A0A0D2JCJ6"/>
<dbReference type="InParanoid" id="A0A0D2JCJ6"/>
<protein>
    <recommendedName>
        <fullName evidence="3">4-vinyl reductase 4VR domain-containing protein</fullName>
    </recommendedName>
</protein>
<reference evidence="1 2" key="1">
    <citation type="submission" date="2013-11" db="EMBL/GenBank/DDBJ databases">
        <title>Metagenomic analysis of a methanogenic consortium involved in long chain n-alkane degradation.</title>
        <authorList>
            <person name="Davidova I.A."/>
            <person name="Callaghan A.V."/>
            <person name="Wawrik B."/>
            <person name="Pruitt S."/>
            <person name="Marks C."/>
            <person name="Duncan K.E."/>
            <person name="Suflita J.M."/>
        </authorList>
    </citation>
    <scope>NUCLEOTIDE SEQUENCE [LARGE SCALE GENOMIC DNA]</scope>
    <source>
        <strain evidence="1 2">SPR</strain>
    </source>
</reference>
<sequence>MSDPIKKNHTQASAKTFSPEDIELLDRMSRPELYEFFFMHIKNIWRVDGLYFLGIERRQGTTEATDVDAECWAYMGKAEARELKQFLKKENPGPNEILETLRHTAWSFCHGLKHYRVNQDNSATFIVEKCRTQLIRLEKGLDPHPCRRVREGYLKAFVKELNPKVEVVATCCPPDRDREDIWCQWEFVLRA</sequence>
<dbReference type="Pfam" id="PF19620">
    <property type="entry name" value="DUF6125"/>
    <property type="match status" value="1"/>
</dbReference>
<comment type="caution">
    <text evidence="1">The sequence shown here is derived from an EMBL/GenBank/DDBJ whole genome shotgun (WGS) entry which is preliminary data.</text>
</comment>